<feature type="compositionally biased region" description="Low complexity" evidence="1">
    <location>
        <begin position="65"/>
        <end position="78"/>
    </location>
</feature>
<gene>
    <name evidence="2" type="primary">P0564B04.14</name>
</gene>
<organism evidence="2 3">
    <name type="scientific">Oryza sativa subsp. japonica</name>
    <name type="common">Rice</name>
    <dbReference type="NCBI Taxonomy" id="39947"/>
    <lineage>
        <taxon>Eukaryota</taxon>
        <taxon>Viridiplantae</taxon>
        <taxon>Streptophyta</taxon>
        <taxon>Embryophyta</taxon>
        <taxon>Tracheophyta</taxon>
        <taxon>Spermatophyta</taxon>
        <taxon>Magnoliopsida</taxon>
        <taxon>Liliopsida</taxon>
        <taxon>Poales</taxon>
        <taxon>Poaceae</taxon>
        <taxon>BOP clade</taxon>
        <taxon>Oryzoideae</taxon>
        <taxon>Oryzeae</taxon>
        <taxon>Oryzinae</taxon>
        <taxon>Oryza</taxon>
        <taxon>Oryza sativa</taxon>
    </lineage>
</organism>
<evidence type="ECO:0000256" key="1">
    <source>
        <dbReference type="SAM" id="MobiDB-lite"/>
    </source>
</evidence>
<reference evidence="3" key="1">
    <citation type="journal article" date="2005" name="Nature">
        <title>The map-based sequence of the rice genome.</title>
        <authorList>
            <consortium name="International rice genome sequencing project (IRGSP)"/>
            <person name="Matsumoto T."/>
            <person name="Wu J."/>
            <person name="Kanamori H."/>
            <person name="Katayose Y."/>
            <person name="Fujisawa M."/>
            <person name="Namiki N."/>
            <person name="Mizuno H."/>
            <person name="Yamamoto K."/>
            <person name="Antonio B.A."/>
            <person name="Baba T."/>
            <person name="Sakata K."/>
            <person name="Nagamura Y."/>
            <person name="Aoki H."/>
            <person name="Arikawa K."/>
            <person name="Arita K."/>
            <person name="Bito T."/>
            <person name="Chiden Y."/>
            <person name="Fujitsuka N."/>
            <person name="Fukunaka R."/>
            <person name="Hamada M."/>
            <person name="Harada C."/>
            <person name="Hayashi A."/>
            <person name="Hijishita S."/>
            <person name="Honda M."/>
            <person name="Hosokawa S."/>
            <person name="Ichikawa Y."/>
            <person name="Idonuma A."/>
            <person name="Iijima M."/>
            <person name="Ikeda M."/>
            <person name="Ikeno M."/>
            <person name="Ito K."/>
            <person name="Ito S."/>
            <person name="Ito T."/>
            <person name="Ito Y."/>
            <person name="Ito Y."/>
            <person name="Iwabuchi A."/>
            <person name="Kamiya K."/>
            <person name="Karasawa W."/>
            <person name="Kurita K."/>
            <person name="Katagiri S."/>
            <person name="Kikuta A."/>
            <person name="Kobayashi H."/>
            <person name="Kobayashi N."/>
            <person name="Machita K."/>
            <person name="Maehara T."/>
            <person name="Masukawa M."/>
            <person name="Mizubayashi T."/>
            <person name="Mukai Y."/>
            <person name="Nagasaki H."/>
            <person name="Nagata Y."/>
            <person name="Naito S."/>
            <person name="Nakashima M."/>
            <person name="Nakama Y."/>
            <person name="Nakamichi Y."/>
            <person name="Nakamura M."/>
            <person name="Meguro A."/>
            <person name="Negishi M."/>
            <person name="Ohta I."/>
            <person name="Ohta T."/>
            <person name="Okamoto M."/>
            <person name="Ono N."/>
            <person name="Saji S."/>
            <person name="Sakaguchi M."/>
            <person name="Sakai K."/>
            <person name="Shibata M."/>
            <person name="Shimokawa T."/>
            <person name="Song J."/>
            <person name="Takazaki Y."/>
            <person name="Terasawa K."/>
            <person name="Tsugane M."/>
            <person name="Tsuji K."/>
            <person name="Ueda S."/>
            <person name="Waki K."/>
            <person name="Yamagata H."/>
            <person name="Yamamoto M."/>
            <person name="Yamamoto S."/>
            <person name="Yamane H."/>
            <person name="Yoshiki S."/>
            <person name="Yoshihara R."/>
            <person name="Yukawa K."/>
            <person name="Zhong H."/>
            <person name="Yano M."/>
            <person name="Yuan Q."/>
            <person name="Ouyang S."/>
            <person name="Liu J."/>
            <person name="Jones K.M."/>
            <person name="Gansberger K."/>
            <person name="Moffat K."/>
            <person name="Hill J."/>
            <person name="Bera J."/>
            <person name="Fadrosh D."/>
            <person name="Jin S."/>
            <person name="Johri S."/>
            <person name="Kim M."/>
            <person name="Overton L."/>
            <person name="Reardon M."/>
            <person name="Tsitrin T."/>
            <person name="Vuong H."/>
            <person name="Weaver B."/>
            <person name="Ciecko A."/>
            <person name="Tallon L."/>
            <person name="Jackson J."/>
            <person name="Pai G."/>
            <person name="Aken S.V."/>
            <person name="Utterback T."/>
            <person name="Reidmuller S."/>
            <person name="Feldblyum T."/>
            <person name="Hsiao J."/>
            <person name="Zismann V."/>
            <person name="Iobst S."/>
            <person name="de Vazeille A.R."/>
            <person name="Buell C.R."/>
            <person name="Ying K."/>
            <person name="Li Y."/>
            <person name="Lu T."/>
            <person name="Huang Y."/>
            <person name="Zhao Q."/>
            <person name="Feng Q."/>
            <person name="Zhang L."/>
            <person name="Zhu J."/>
            <person name="Weng Q."/>
            <person name="Mu J."/>
            <person name="Lu Y."/>
            <person name="Fan D."/>
            <person name="Liu Y."/>
            <person name="Guan J."/>
            <person name="Zhang Y."/>
            <person name="Yu S."/>
            <person name="Liu X."/>
            <person name="Zhang Y."/>
            <person name="Hong G."/>
            <person name="Han B."/>
            <person name="Choisne N."/>
            <person name="Demange N."/>
            <person name="Orjeda G."/>
            <person name="Samain S."/>
            <person name="Cattolico L."/>
            <person name="Pelletier E."/>
            <person name="Couloux A."/>
            <person name="Segurens B."/>
            <person name="Wincker P."/>
            <person name="D'Hont A."/>
            <person name="Scarpelli C."/>
            <person name="Weissenbach J."/>
            <person name="Salanoubat M."/>
            <person name="Quetier F."/>
            <person name="Yu Y."/>
            <person name="Kim H.R."/>
            <person name="Rambo T."/>
            <person name="Currie J."/>
            <person name="Collura K."/>
            <person name="Luo M."/>
            <person name="Yang T."/>
            <person name="Ammiraju J.S.S."/>
            <person name="Engler F."/>
            <person name="Soderlund C."/>
            <person name="Wing R.A."/>
            <person name="Palmer L.E."/>
            <person name="de la Bastide M."/>
            <person name="Spiegel L."/>
            <person name="Nascimento L."/>
            <person name="Zutavern T."/>
            <person name="O'Shaughnessy A."/>
            <person name="Dike S."/>
            <person name="Dedhia N."/>
            <person name="Preston R."/>
            <person name="Balija V."/>
            <person name="McCombie W.R."/>
            <person name="Chow T."/>
            <person name="Chen H."/>
            <person name="Chung M."/>
            <person name="Chen C."/>
            <person name="Shaw J."/>
            <person name="Wu H."/>
            <person name="Hsiao K."/>
            <person name="Chao Y."/>
            <person name="Chu M."/>
            <person name="Cheng C."/>
            <person name="Hour A."/>
            <person name="Lee P."/>
            <person name="Lin S."/>
            <person name="Lin Y."/>
            <person name="Liou J."/>
            <person name="Liu S."/>
            <person name="Hsing Y."/>
            <person name="Raghuvanshi S."/>
            <person name="Mohanty A."/>
            <person name="Bharti A.K."/>
            <person name="Gaur A."/>
            <person name="Gupta V."/>
            <person name="Kumar D."/>
            <person name="Ravi V."/>
            <person name="Vij S."/>
            <person name="Kapur A."/>
            <person name="Khurana P."/>
            <person name="Khurana P."/>
            <person name="Khurana J.P."/>
            <person name="Tyagi A.K."/>
            <person name="Gaikwad K."/>
            <person name="Singh A."/>
            <person name="Dalal V."/>
            <person name="Srivastava S."/>
            <person name="Dixit A."/>
            <person name="Pal A.K."/>
            <person name="Ghazi I.A."/>
            <person name="Yadav M."/>
            <person name="Pandit A."/>
            <person name="Bhargava A."/>
            <person name="Sureshbabu K."/>
            <person name="Batra K."/>
            <person name="Sharma T.R."/>
            <person name="Mohapatra T."/>
            <person name="Singh N.K."/>
            <person name="Messing J."/>
            <person name="Nelson A.B."/>
            <person name="Fuks G."/>
            <person name="Kavchok S."/>
            <person name="Keizer G."/>
            <person name="Linton E."/>
            <person name="Llaca V."/>
            <person name="Song R."/>
            <person name="Tanyolac B."/>
            <person name="Young S."/>
            <person name="Ho-Il K."/>
            <person name="Hahn J.H."/>
            <person name="Sangsakoo G."/>
            <person name="Vanavichit A."/>
            <person name="de Mattos Luiz.A.T."/>
            <person name="Zimmer P.D."/>
            <person name="Malone G."/>
            <person name="Dellagostin O."/>
            <person name="de Oliveira A.C."/>
            <person name="Bevan M."/>
            <person name="Bancroft I."/>
            <person name="Minx P."/>
            <person name="Cordum H."/>
            <person name="Wilson R."/>
            <person name="Cheng Z."/>
            <person name="Jin W."/>
            <person name="Jiang J."/>
            <person name="Leong S.A."/>
            <person name="Iwama H."/>
            <person name="Gojobori T."/>
            <person name="Itoh T."/>
            <person name="Niimura Y."/>
            <person name="Fujii Y."/>
            <person name="Habara T."/>
            <person name="Sakai H."/>
            <person name="Sato Y."/>
            <person name="Wilson G."/>
            <person name="Kumar K."/>
            <person name="McCouch S."/>
            <person name="Juretic N."/>
            <person name="Hoen D."/>
            <person name="Wright S."/>
            <person name="Bruskiewich R."/>
            <person name="Bureau T."/>
            <person name="Miyao A."/>
            <person name="Hirochika H."/>
            <person name="Nishikawa T."/>
            <person name="Kadowaki K."/>
            <person name="Sugiura M."/>
            <person name="Burr B."/>
            <person name="Sasaki T."/>
        </authorList>
    </citation>
    <scope>NUCLEOTIDE SEQUENCE [LARGE SCALE GENOMIC DNA]</scope>
    <source>
        <strain evidence="3">cv. Nipponbare</strain>
    </source>
</reference>
<dbReference type="EMBL" id="AP003527">
    <property type="protein sequence ID" value="BAD45272.1"/>
    <property type="molecule type" value="Genomic_DNA"/>
</dbReference>
<dbReference type="AlphaFoldDB" id="Q656J5"/>
<evidence type="ECO:0000313" key="2">
    <source>
        <dbReference type="EMBL" id="BAD45272.1"/>
    </source>
</evidence>
<proteinExistence type="predicted"/>
<protein>
    <submittedName>
        <fullName evidence="2">Uncharacterized protein</fullName>
    </submittedName>
</protein>
<feature type="region of interest" description="Disordered" evidence="1">
    <location>
        <begin position="57"/>
        <end position="82"/>
    </location>
</feature>
<dbReference type="Proteomes" id="UP000000763">
    <property type="component" value="Chromosome 6"/>
</dbReference>
<name>Q656J5_ORYSJ</name>
<sequence length="107" mass="11925">MVPPWQPNGSIMRYHGNEEKLWRRVVAVIILREGAVGAVVLRASGHLYHPCMKSRKEEDKEITNGLTGLTTEGEATTADADKDSRCYPCPRAWPRVLARMATTIGMC</sequence>
<evidence type="ECO:0000313" key="3">
    <source>
        <dbReference type="Proteomes" id="UP000000763"/>
    </source>
</evidence>
<reference evidence="3" key="2">
    <citation type="journal article" date="2008" name="Nucleic Acids Res.">
        <title>The rice annotation project database (RAP-DB): 2008 update.</title>
        <authorList>
            <consortium name="The rice annotation project (RAP)"/>
        </authorList>
    </citation>
    <scope>GENOME REANNOTATION</scope>
    <source>
        <strain evidence="3">cv. Nipponbare</strain>
    </source>
</reference>
<accession>Q656J5</accession>